<feature type="chain" id="PRO_5045229974" description="peptidylprolyl isomerase" evidence="4">
    <location>
        <begin position="26"/>
        <end position="370"/>
    </location>
</feature>
<dbReference type="GO" id="GO:0016853">
    <property type="term" value="F:isomerase activity"/>
    <property type="evidence" value="ECO:0007669"/>
    <property type="project" value="UniProtKB-KW"/>
</dbReference>
<evidence type="ECO:0000256" key="4">
    <source>
        <dbReference type="SAM" id="SignalP"/>
    </source>
</evidence>
<dbReference type="InterPro" id="IPR044665">
    <property type="entry name" value="E_coli_cyclophilin_A-like"/>
</dbReference>
<evidence type="ECO:0000256" key="3">
    <source>
        <dbReference type="ARBA" id="ARBA00023235"/>
    </source>
</evidence>
<name>A0ABY9B1K3_9CHLR</name>
<dbReference type="Proteomes" id="UP001431572">
    <property type="component" value="Chromosome 1"/>
</dbReference>
<dbReference type="InterPro" id="IPR029000">
    <property type="entry name" value="Cyclophilin-like_dom_sf"/>
</dbReference>
<dbReference type="PANTHER" id="PTHR43246">
    <property type="entry name" value="PEPTIDYL-PROLYL CIS-TRANS ISOMERASE CYP38, CHLOROPLASTIC"/>
    <property type="match status" value="1"/>
</dbReference>
<keyword evidence="7" id="KW-1185">Reference proteome</keyword>
<dbReference type="EMBL" id="CP128399">
    <property type="protein sequence ID" value="WJW66892.1"/>
    <property type="molecule type" value="Genomic_DNA"/>
</dbReference>
<accession>A0ABY9B1K3</accession>
<proteinExistence type="predicted"/>
<dbReference type="PROSITE" id="PS51257">
    <property type="entry name" value="PROKAR_LIPOPROTEIN"/>
    <property type="match status" value="1"/>
</dbReference>
<feature type="signal peptide" evidence="4">
    <location>
        <begin position="1"/>
        <end position="25"/>
    </location>
</feature>
<evidence type="ECO:0000256" key="1">
    <source>
        <dbReference type="ARBA" id="ARBA00013194"/>
    </source>
</evidence>
<reference evidence="6" key="1">
    <citation type="journal article" date="2024" name="Nature">
        <title>Anoxygenic phototroph of the Chloroflexota uses a type I reaction centre.</title>
        <authorList>
            <person name="Tsuji J.M."/>
            <person name="Shaw N.A."/>
            <person name="Nagashima S."/>
            <person name="Venkiteswaran J.J."/>
            <person name="Schiff S.L."/>
            <person name="Watanabe T."/>
            <person name="Fukui M."/>
            <person name="Hanada S."/>
            <person name="Tank M."/>
            <person name="Neufeld J.D."/>
        </authorList>
    </citation>
    <scope>NUCLEOTIDE SEQUENCE</scope>
    <source>
        <strain evidence="6">L227-S17</strain>
    </source>
</reference>
<evidence type="ECO:0000313" key="7">
    <source>
        <dbReference type="Proteomes" id="UP001431572"/>
    </source>
</evidence>
<dbReference type="InterPro" id="IPR002130">
    <property type="entry name" value="Cyclophilin-type_PPIase_dom"/>
</dbReference>
<dbReference type="RefSeq" id="WP_341468785.1">
    <property type="nucleotide sequence ID" value="NZ_CP128399.1"/>
</dbReference>
<dbReference type="EC" id="5.2.1.8" evidence="1"/>
<keyword evidence="2" id="KW-0697">Rotamase</keyword>
<dbReference type="SUPFAM" id="SSF50891">
    <property type="entry name" value="Cyclophilin-like"/>
    <property type="match status" value="1"/>
</dbReference>
<feature type="domain" description="PPIase cyclophilin-type" evidence="5">
    <location>
        <begin position="220"/>
        <end position="358"/>
    </location>
</feature>
<sequence>MGRKFKFSRLLALLAVSTMIGALLAACGTTTATSVPAATINPFNAPITPVATPVASATADTIPNLVYSSNSKEIKVSDTISKQVITNLGSAASLVGKFNGDKITIYSSTDSKDKIEEYYRKLMISSNWGAFNRQGDDVSTILVYQKAGTKLVINISQLSSLDSFPQEMKSQLKQNDSLILVATGVPTDPPPTPLVIPGTPIATIGAGQKKIFTIELDKGGTITGELYPDLAPISVENFEKLSSGGFYNGLTFHRVEPGFVVQGGDPKGDGTGGPGYTIPGEFETNTGVYTLPATLKDKAKHVYGSLAMARSTDLNSAGSQFYIVTGQETDASVASLNGKYTVFGKVTQGMDLVVKIQKGDKIKSIKIEVK</sequence>
<evidence type="ECO:0000259" key="5">
    <source>
        <dbReference type="PROSITE" id="PS50072"/>
    </source>
</evidence>
<evidence type="ECO:0000256" key="2">
    <source>
        <dbReference type="ARBA" id="ARBA00023110"/>
    </source>
</evidence>
<dbReference type="CDD" id="cd00317">
    <property type="entry name" value="cyclophilin"/>
    <property type="match status" value="1"/>
</dbReference>
<dbReference type="PROSITE" id="PS50072">
    <property type="entry name" value="CSA_PPIASE_2"/>
    <property type="match status" value="1"/>
</dbReference>
<dbReference type="Pfam" id="PF00160">
    <property type="entry name" value="Pro_isomerase"/>
    <property type="match status" value="1"/>
</dbReference>
<keyword evidence="4" id="KW-0732">Signal</keyword>
<evidence type="ECO:0000313" key="6">
    <source>
        <dbReference type="EMBL" id="WJW66892.1"/>
    </source>
</evidence>
<keyword evidence="3 6" id="KW-0413">Isomerase</keyword>
<gene>
    <name evidence="6" type="ORF">OZ401_000137</name>
</gene>
<dbReference type="PRINTS" id="PR00153">
    <property type="entry name" value="CSAPPISMRASE"/>
</dbReference>
<protein>
    <recommendedName>
        <fullName evidence="1">peptidylprolyl isomerase</fullName>
        <ecNumber evidence="1">5.2.1.8</ecNumber>
    </recommendedName>
</protein>
<dbReference type="Gene3D" id="2.40.100.10">
    <property type="entry name" value="Cyclophilin-like"/>
    <property type="match status" value="1"/>
</dbReference>
<organism evidence="6 7">
    <name type="scientific">Candidatus Chlorohelix allophototropha</name>
    <dbReference type="NCBI Taxonomy" id="3003348"/>
    <lineage>
        <taxon>Bacteria</taxon>
        <taxon>Bacillati</taxon>
        <taxon>Chloroflexota</taxon>
        <taxon>Chloroflexia</taxon>
        <taxon>Candidatus Chloroheliales</taxon>
        <taxon>Candidatus Chloroheliaceae</taxon>
        <taxon>Candidatus Chlorohelix</taxon>
    </lineage>
</organism>